<dbReference type="AlphaFoldDB" id="A0A0F9NBC6"/>
<name>A0A0F9NBC6_9ZZZZ</name>
<dbReference type="PANTHER" id="PTHR12697:SF5">
    <property type="entry name" value="DEOXYHYPUSINE HYDROXYLASE"/>
    <property type="match status" value="1"/>
</dbReference>
<sequence length="663" mass="71276">MISEIRKHFASEDESVRRDAVMALGGELPSSEREDAAHLLVTAIKDTSWRVRKASVETLLEHYDPQEYLAGIERLLYEGGNAGARNSAIEAFTRLGARATDHLVGAFETDNPNVRKFIVDIVGEVGDSSAAPMLIKALKDENENVKASAVEHLGAMRDPSVQEALLGIIDSGDLWTAYPAVQALGNVGEEKHLPVFLSLLHNKMLREPALRALGKLGGEEQVSLIAPYLKDRSRAVQNEALVALAAIYKRGASGSQVLSKALLDAFGGEPSDMLLEYARSARGQVSDSAILLLGFLRDDRTLSALVGLTGDNLESENIRETLVKISSESPESLMGLIPDRNAIETRFISDVMSEVASPVYFGVFVEMLGHDDGHVRSYAALGLARIGDTRAVRPLLKSLDDQYVDVQESVVHALVALREGLDIDSIVSLLKSDNPVLRCNAVLVLGEVGTSHVLNSLNFSLKDNDVRVRKAVVQALSSIGTDRAYDGMVGALADEDPLVRIAAVSSFGEAGLRKHIGSVCILLSDSDEMVRASACKAMGQIGGQENVPELLPLIDDDNGYISIAAIEAIARLGGDAAKDSLLGQLSSQDPEKKRTALRSLEGFPGIGERLVPYLKDPDWATRVAAVKALSGSTLPLVRKSVEDALKDEDDAVVIKAFLEHLDA</sequence>
<dbReference type="GO" id="GO:0016491">
    <property type="term" value="F:oxidoreductase activity"/>
    <property type="evidence" value="ECO:0007669"/>
    <property type="project" value="TreeGrafter"/>
</dbReference>
<dbReference type="Pfam" id="PF03130">
    <property type="entry name" value="HEAT_PBS"/>
    <property type="match status" value="1"/>
</dbReference>
<proteinExistence type="predicted"/>
<evidence type="ECO:0008006" key="2">
    <source>
        <dbReference type="Google" id="ProtNLM"/>
    </source>
</evidence>
<evidence type="ECO:0000313" key="1">
    <source>
        <dbReference type="EMBL" id="KKM86085.1"/>
    </source>
</evidence>
<dbReference type="SUPFAM" id="SSF48371">
    <property type="entry name" value="ARM repeat"/>
    <property type="match status" value="1"/>
</dbReference>
<comment type="caution">
    <text evidence="1">The sequence shown here is derived from an EMBL/GenBank/DDBJ whole genome shotgun (WGS) entry which is preliminary data.</text>
</comment>
<gene>
    <name evidence="1" type="ORF">LCGC14_1282560</name>
</gene>
<dbReference type="InterPro" id="IPR004155">
    <property type="entry name" value="PBS_lyase_HEAT"/>
</dbReference>
<dbReference type="EMBL" id="LAZR01007311">
    <property type="protein sequence ID" value="KKM86085.1"/>
    <property type="molecule type" value="Genomic_DNA"/>
</dbReference>
<reference evidence="1" key="1">
    <citation type="journal article" date="2015" name="Nature">
        <title>Complex archaea that bridge the gap between prokaryotes and eukaryotes.</title>
        <authorList>
            <person name="Spang A."/>
            <person name="Saw J.H."/>
            <person name="Jorgensen S.L."/>
            <person name="Zaremba-Niedzwiedzka K."/>
            <person name="Martijn J."/>
            <person name="Lind A.E."/>
            <person name="van Eijk R."/>
            <person name="Schleper C."/>
            <person name="Guy L."/>
            <person name="Ettema T.J."/>
        </authorList>
    </citation>
    <scope>NUCLEOTIDE SEQUENCE</scope>
</reference>
<accession>A0A0F9NBC6</accession>
<organism evidence="1">
    <name type="scientific">marine sediment metagenome</name>
    <dbReference type="NCBI Taxonomy" id="412755"/>
    <lineage>
        <taxon>unclassified sequences</taxon>
        <taxon>metagenomes</taxon>
        <taxon>ecological metagenomes</taxon>
    </lineage>
</organism>
<dbReference type="Gene3D" id="1.25.10.10">
    <property type="entry name" value="Leucine-rich Repeat Variant"/>
    <property type="match status" value="5"/>
</dbReference>
<dbReference type="InterPro" id="IPR011989">
    <property type="entry name" value="ARM-like"/>
</dbReference>
<dbReference type="PANTHER" id="PTHR12697">
    <property type="entry name" value="PBS LYASE HEAT-LIKE PROTEIN"/>
    <property type="match status" value="1"/>
</dbReference>
<dbReference type="SMART" id="SM00567">
    <property type="entry name" value="EZ_HEAT"/>
    <property type="match status" value="11"/>
</dbReference>
<protein>
    <recommendedName>
        <fullName evidence="2">TOG domain-containing protein</fullName>
    </recommendedName>
</protein>
<dbReference type="Pfam" id="PF13646">
    <property type="entry name" value="HEAT_2"/>
    <property type="match status" value="5"/>
</dbReference>
<dbReference type="InterPro" id="IPR016024">
    <property type="entry name" value="ARM-type_fold"/>
</dbReference>